<gene>
    <name evidence="1" type="ORF">EV182_004826</name>
</gene>
<dbReference type="EMBL" id="JAMZIH010001570">
    <property type="protein sequence ID" value="KAJ1678077.1"/>
    <property type="molecule type" value="Genomic_DNA"/>
</dbReference>
<feature type="non-terminal residue" evidence="1">
    <location>
        <position position="93"/>
    </location>
</feature>
<accession>A0ACC1HPD5</accession>
<organism evidence="1 2">
    <name type="scientific">Spiromyces aspiralis</name>
    <dbReference type="NCBI Taxonomy" id="68401"/>
    <lineage>
        <taxon>Eukaryota</taxon>
        <taxon>Fungi</taxon>
        <taxon>Fungi incertae sedis</taxon>
        <taxon>Zoopagomycota</taxon>
        <taxon>Kickxellomycotina</taxon>
        <taxon>Kickxellomycetes</taxon>
        <taxon>Kickxellales</taxon>
        <taxon>Kickxellaceae</taxon>
        <taxon>Spiromyces</taxon>
    </lineage>
</organism>
<sequence length="93" mass="10569">MPVLGLQNQRNAWVIRNQDPASPQFTAKHHAKGLSTSLLRRLSLGKKERNQLQQSNPKREVLFLRQKDRRSDIGRPMEGGQYKISQIGGKAHA</sequence>
<dbReference type="Proteomes" id="UP001145114">
    <property type="component" value="Unassembled WGS sequence"/>
</dbReference>
<evidence type="ECO:0000313" key="2">
    <source>
        <dbReference type="Proteomes" id="UP001145114"/>
    </source>
</evidence>
<evidence type="ECO:0000313" key="1">
    <source>
        <dbReference type="EMBL" id="KAJ1678077.1"/>
    </source>
</evidence>
<name>A0ACC1HPD5_9FUNG</name>
<proteinExistence type="predicted"/>
<protein>
    <submittedName>
        <fullName evidence="1">Uncharacterized protein</fullName>
    </submittedName>
</protein>
<comment type="caution">
    <text evidence="1">The sequence shown here is derived from an EMBL/GenBank/DDBJ whole genome shotgun (WGS) entry which is preliminary data.</text>
</comment>
<reference evidence="1" key="1">
    <citation type="submission" date="2022-06" db="EMBL/GenBank/DDBJ databases">
        <title>Phylogenomic reconstructions and comparative analyses of Kickxellomycotina fungi.</title>
        <authorList>
            <person name="Reynolds N.K."/>
            <person name="Stajich J.E."/>
            <person name="Barry K."/>
            <person name="Grigoriev I.V."/>
            <person name="Crous P."/>
            <person name="Smith M.E."/>
        </authorList>
    </citation>
    <scope>NUCLEOTIDE SEQUENCE</scope>
    <source>
        <strain evidence="1">RSA 2271</strain>
    </source>
</reference>
<keyword evidence="2" id="KW-1185">Reference proteome</keyword>